<dbReference type="EMBL" id="REGW02000011">
    <property type="protein sequence ID" value="KAE8290327.1"/>
    <property type="molecule type" value="Genomic_DNA"/>
</dbReference>
<dbReference type="PANTHER" id="PTHR21292:SF4">
    <property type="entry name" value="TUMOR NECROSIS FACTOR ALPHA-INDUCED PROTEIN 2"/>
    <property type="match status" value="1"/>
</dbReference>
<dbReference type="AlphaFoldDB" id="A0A6G0IG70"/>
<evidence type="ECO:0000256" key="1">
    <source>
        <dbReference type="ARBA" id="ARBA00009447"/>
    </source>
</evidence>
<dbReference type="Pfam" id="PF06046">
    <property type="entry name" value="Sec6"/>
    <property type="match status" value="1"/>
</dbReference>
<dbReference type="InterPro" id="IPR042532">
    <property type="entry name" value="EXOC3/Sec6_C"/>
</dbReference>
<dbReference type="GO" id="GO:0000149">
    <property type="term" value="F:SNARE binding"/>
    <property type="evidence" value="ECO:0007669"/>
    <property type="project" value="TreeGrafter"/>
</dbReference>
<accession>A0A6G0IG70</accession>
<feature type="region of interest" description="Disordered" evidence="2">
    <location>
        <begin position="29"/>
        <end position="52"/>
    </location>
</feature>
<sequence>MRVRSGSAESIGFMQNLRGGAAGGRRFRLPNFFRGNGGQPAASTSPTTDGHIPVLEEEPQEVIFTFEEHLEALHFSEASRLLIEREEAQNESEARNEKEVNKLAADYKTLEALVLQTLSQSLTGEINIEALTSAVKAISQEMEQDQLWRQRDRRPPAWRLTSWKKRHDSALRRLVEERMDNPSMPVAENGRRSSIQTDVTSMGRQLKDDLLWVVEVVNRCYPPKMDICHLYAKLYHENFSARLKKIAEFVLSDSDCMILLRWVNEFYPELLRKPELAGEIDTELLGKLLPKELLEPLEEQYLSKQKDELTTYIGRVLEEAKERWDKGEMPKKEDGCFVGTVAYDVIQLINGMVTSAEKVVGDRRKAQSITCQLKDLIERFRTFHNDIIKQNKPNSKPFVKANLGCIEQFSDVLQKKSHLFPNDVRENCLLILPDMKQTAHAYLLKPIHEALKPHYRKVGTSDWLNKSAFKKLLDGVKDELQDLHGSNESCHQKLTDQLYEEVTVEYVKRLLRGDVKLKDKEQQLKAYNTMRDNAESLHSLFTSMGSKQEWLKEILTTIAEVLKLQDLPAIQMQVVSLGSAYPDLSDRHVSALLKLKTNLSKADRRKVKETLTDALKEPSCVATRPFFSAVQLR</sequence>
<dbReference type="GO" id="GO:0006887">
    <property type="term" value="P:exocytosis"/>
    <property type="evidence" value="ECO:0007669"/>
    <property type="project" value="InterPro"/>
</dbReference>
<dbReference type="InterPro" id="IPR010326">
    <property type="entry name" value="EXOC3/Sec6"/>
</dbReference>
<proteinExistence type="inferred from homology"/>
<evidence type="ECO:0000313" key="4">
    <source>
        <dbReference type="Proteomes" id="UP000424527"/>
    </source>
</evidence>
<dbReference type="PANTHER" id="PTHR21292">
    <property type="entry name" value="EXOCYST COMPLEX COMPONENT SEC6-RELATED"/>
    <property type="match status" value="1"/>
</dbReference>
<name>A0A6G0IG70_LARCR</name>
<comment type="similarity">
    <text evidence="1">Belongs to the SEC6 family.</text>
</comment>
<organism evidence="3 4">
    <name type="scientific">Larimichthys crocea</name>
    <name type="common">Large yellow croaker</name>
    <name type="synonym">Pseudosciaena crocea</name>
    <dbReference type="NCBI Taxonomy" id="215358"/>
    <lineage>
        <taxon>Eukaryota</taxon>
        <taxon>Metazoa</taxon>
        <taxon>Chordata</taxon>
        <taxon>Craniata</taxon>
        <taxon>Vertebrata</taxon>
        <taxon>Euteleostomi</taxon>
        <taxon>Actinopterygii</taxon>
        <taxon>Neopterygii</taxon>
        <taxon>Teleostei</taxon>
        <taxon>Neoteleostei</taxon>
        <taxon>Acanthomorphata</taxon>
        <taxon>Eupercaria</taxon>
        <taxon>Sciaenidae</taxon>
        <taxon>Larimichthys</taxon>
    </lineage>
</organism>
<keyword evidence="4" id="KW-1185">Reference proteome</keyword>
<dbReference type="Gene3D" id="1.10.357.70">
    <property type="entry name" value="Exocyst complex component Sec6, C-terminal domain"/>
    <property type="match status" value="1"/>
</dbReference>
<reference evidence="3 4" key="1">
    <citation type="submission" date="2019-07" db="EMBL/GenBank/DDBJ databases">
        <title>Chromosome genome assembly for large yellow croaker.</title>
        <authorList>
            <person name="Xiao S."/>
        </authorList>
    </citation>
    <scope>NUCLEOTIDE SEQUENCE [LARGE SCALE GENOMIC DNA]</scope>
    <source>
        <strain evidence="3">JMULYC20181020</strain>
        <tissue evidence="3">Muscle</tissue>
    </source>
</reference>
<dbReference type="GO" id="GO:0000145">
    <property type="term" value="C:exocyst"/>
    <property type="evidence" value="ECO:0007669"/>
    <property type="project" value="InterPro"/>
</dbReference>
<evidence type="ECO:0000313" key="3">
    <source>
        <dbReference type="EMBL" id="KAE8290327.1"/>
    </source>
</evidence>
<dbReference type="GO" id="GO:0051601">
    <property type="term" value="P:exocyst localization"/>
    <property type="evidence" value="ECO:0007669"/>
    <property type="project" value="TreeGrafter"/>
</dbReference>
<protein>
    <submittedName>
        <fullName evidence="3">Uncharacterized protein</fullName>
    </submittedName>
</protein>
<evidence type="ECO:0000256" key="2">
    <source>
        <dbReference type="SAM" id="MobiDB-lite"/>
    </source>
</evidence>
<gene>
    <name evidence="3" type="ORF">D5F01_LYC12049</name>
</gene>
<comment type="caution">
    <text evidence="3">The sequence shown here is derived from an EMBL/GenBank/DDBJ whole genome shotgun (WGS) entry which is preliminary data.</text>
</comment>
<dbReference type="Proteomes" id="UP000424527">
    <property type="component" value="Unassembled WGS sequence"/>
</dbReference>